<dbReference type="GO" id="GO:0044550">
    <property type="term" value="P:secondary metabolite biosynthetic process"/>
    <property type="evidence" value="ECO:0007669"/>
    <property type="project" value="TreeGrafter"/>
</dbReference>
<dbReference type="CDD" id="cd19535">
    <property type="entry name" value="Cyc_NRPS"/>
    <property type="match status" value="1"/>
</dbReference>
<evidence type="ECO:0000256" key="8">
    <source>
        <dbReference type="ARBA" id="ARBA00022737"/>
    </source>
</evidence>
<dbReference type="KEGG" id="mhib:MHIB_09900"/>
<evidence type="ECO:0000256" key="4">
    <source>
        <dbReference type="ARBA" id="ARBA00016743"/>
    </source>
</evidence>
<dbReference type="PROSITE" id="PS00455">
    <property type="entry name" value="AMP_BINDING"/>
    <property type="match status" value="1"/>
</dbReference>
<dbReference type="Gene3D" id="1.10.1200.10">
    <property type="entry name" value="ACP-like"/>
    <property type="match status" value="1"/>
</dbReference>
<dbReference type="InterPro" id="IPR045851">
    <property type="entry name" value="AMP-bd_C_sf"/>
</dbReference>
<dbReference type="PROSITE" id="PS50075">
    <property type="entry name" value="CARRIER"/>
    <property type="match status" value="1"/>
</dbReference>
<evidence type="ECO:0000259" key="11">
    <source>
        <dbReference type="PROSITE" id="PS50075"/>
    </source>
</evidence>
<dbReference type="InterPro" id="IPR036736">
    <property type="entry name" value="ACP-like_sf"/>
</dbReference>
<dbReference type="FunFam" id="3.30.559.30:FF:000006">
    <property type="entry name" value="Yersiniabactin polyketide/non-ribosomal peptide synthetase"/>
    <property type="match status" value="1"/>
</dbReference>
<keyword evidence="5" id="KW-0596">Phosphopantetheine</keyword>
<dbReference type="UniPathway" id="UPA00011"/>
<dbReference type="InterPro" id="IPR020806">
    <property type="entry name" value="PKS_PP-bd"/>
</dbReference>
<feature type="domain" description="Carrier" evidence="11">
    <location>
        <begin position="1064"/>
        <end position="1140"/>
    </location>
</feature>
<dbReference type="SUPFAM" id="SSF47336">
    <property type="entry name" value="ACP-like"/>
    <property type="match status" value="2"/>
</dbReference>
<evidence type="ECO:0000256" key="1">
    <source>
        <dbReference type="ARBA" id="ARBA00001957"/>
    </source>
</evidence>
<dbReference type="Gene3D" id="3.30.559.10">
    <property type="entry name" value="Chloramphenicol acetyltransferase-like domain"/>
    <property type="match status" value="1"/>
</dbReference>
<accession>A0A7I7WZM4</accession>
<feature type="compositionally biased region" description="Pro residues" evidence="10">
    <location>
        <begin position="309"/>
        <end position="320"/>
    </location>
</feature>
<sequence>MGTALLVESAEILDRVASNELGQPLLMKGGAVGPDDIRAQVAELLGADAGALDPDADLVGQGLDSIRMMSLAGRWRKQGIDVDFATLAADPRIAAWQALVGDRGAPVAVAAPAPAEDDGAPFPLAPMQHAMWVGRDDDVALGGVAGHLYVEFQSGTGIDPERLAAAAQALAARHPMLRVQFSPDGTQHISDGAELPVAVQDLRELDAAEAARRLEATRAAKSHQQLHGAVFELTVSLLPDGTARLHVDLDMQAADAMSYRTLMADLAAAYRGEALPELGYTYRQYRQAFADREPDDNHRQWWAQRIPDLPDPPKLPPPAGTPANPRRSTRRWHWLDPATRDALFGQARAHGVTPAMALAASFSHTLASWSDTARFLLNVPLFGREPLHADVDRLVGDFTSSLLLDVDLTQARTGAQRAHAVQDAMRTAAAHADYPGLAVLRDLSRHRGTQVLAPVVFTSALGLGELFSDEVTAAFGGPVWIISQGPQVLLDAQVTEFDGGVLVNWDVREEMFAPGVIDAMFAHHVADLTRLAGGDGWGQPAPAALPAEQARVREQANAGTAEPSGEALQDGFFRQAQRNPEAVAVLHGSAELRYGRLRDQALAVAAALRERGVRRGDTVALLGPKCAEQIPALLGILAAGAVYLPIAADQPPERRQRILALGGAALALVVGETVPQLEIPAVAVRDALGHPGTADPVRTDPGELAYVVFTSGSTGEPKGVEVTHDAAMNTIETLSTRFEFGPHDRSLALLTLDADMSVLDVFAMLRAGGATVMVDEADRRSPEVWSQLVGQHRVSVLNLMPGACEMLVSAGGELSSVRAVLTGGDWVRPELARRFAAAAPGVRFAGLGGATETAIHATVCEVDGEPPANWASVPYGTPLPNMACRVVGPDGADRPDWVAGELWIAGRGLASGYRGRPDLTAEKFVAHDGRIWYRTGDLARYRPDGTLEFVGRADHRVKISGYRIELGEVEAALRRLPGVAEAVVVALPEPGGREVLAAAVRTDDATLTEAGVRAALAESLPEHMVPPLVQVVSGIAYTVSGKIDRRAVTAQLAAALAAGDGYREPAGPLQRALAAIIAEVLGATRVGADDDFFALGGDSVLATAAVSRIRTWLDAPRAVVADVFATRTVAKLAERLHAAETDPGRLEAVAEIYLEVTRLDPAEVSDALAGGHRS</sequence>
<reference evidence="12 13" key="1">
    <citation type="journal article" date="2019" name="Emerg. Microbes Infect.">
        <title>Comprehensive subspecies identification of 175 nontuberculous mycobacteria species based on 7547 genomic profiles.</title>
        <authorList>
            <person name="Matsumoto Y."/>
            <person name="Kinjo T."/>
            <person name="Motooka D."/>
            <person name="Nabeya D."/>
            <person name="Jung N."/>
            <person name="Uechi K."/>
            <person name="Horii T."/>
            <person name="Iida T."/>
            <person name="Fujita J."/>
            <person name="Nakamura S."/>
        </authorList>
    </citation>
    <scope>NUCLEOTIDE SEQUENCE [LARGE SCALE GENOMIC DNA]</scope>
    <source>
        <strain evidence="12 13">JCM 13571</strain>
    </source>
</reference>
<dbReference type="SUPFAM" id="SSF52777">
    <property type="entry name" value="CoA-dependent acyltransferases"/>
    <property type="match status" value="2"/>
</dbReference>
<dbReference type="Gene3D" id="3.40.50.12780">
    <property type="entry name" value="N-terminal domain of ligase-like"/>
    <property type="match status" value="1"/>
</dbReference>
<comment type="cofactor">
    <cofactor evidence="1">
        <name>pantetheine 4'-phosphate</name>
        <dbReference type="ChEBI" id="CHEBI:47942"/>
    </cofactor>
</comment>
<dbReference type="Gene3D" id="3.30.300.30">
    <property type="match status" value="1"/>
</dbReference>
<evidence type="ECO:0000256" key="2">
    <source>
        <dbReference type="ARBA" id="ARBA00005102"/>
    </source>
</evidence>
<dbReference type="EMBL" id="AP022609">
    <property type="protein sequence ID" value="BBZ22572.1"/>
    <property type="molecule type" value="Genomic_DNA"/>
</dbReference>
<organism evidence="12 13">
    <name type="scientific">Mycolicibacter hiberniae</name>
    <dbReference type="NCBI Taxonomy" id="29314"/>
    <lineage>
        <taxon>Bacteria</taxon>
        <taxon>Bacillati</taxon>
        <taxon>Actinomycetota</taxon>
        <taxon>Actinomycetes</taxon>
        <taxon>Mycobacteriales</taxon>
        <taxon>Mycobacteriaceae</taxon>
        <taxon>Mycolicibacter</taxon>
    </lineage>
</organism>
<dbReference type="GO" id="GO:0016874">
    <property type="term" value="F:ligase activity"/>
    <property type="evidence" value="ECO:0007669"/>
    <property type="project" value="UniProtKB-KW"/>
</dbReference>
<dbReference type="PANTHER" id="PTHR45527">
    <property type="entry name" value="NONRIBOSOMAL PEPTIDE SYNTHETASE"/>
    <property type="match status" value="1"/>
</dbReference>
<dbReference type="AlphaFoldDB" id="A0A7I7WZM4"/>
<dbReference type="InterPro" id="IPR025110">
    <property type="entry name" value="AMP-bd_C"/>
</dbReference>
<dbReference type="InterPro" id="IPR001242">
    <property type="entry name" value="Condensation_dom"/>
</dbReference>
<dbReference type="InterPro" id="IPR057737">
    <property type="entry name" value="Condensation_MtbB-like"/>
</dbReference>
<dbReference type="PANTHER" id="PTHR45527:SF10">
    <property type="entry name" value="PYOCHELIN SYNTHASE PCHF"/>
    <property type="match status" value="1"/>
</dbReference>
<feature type="region of interest" description="Disordered" evidence="10">
    <location>
        <begin position="305"/>
        <end position="331"/>
    </location>
</feature>
<keyword evidence="6" id="KW-0597">Phosphoprotein</keyword>
<dbReference type="PROSITE" id="PS00012">
    <property type="entry name" value="PHOSPHOPANTETHEINE"/>
    <property type="match status" value="1"/>
</dbReference>
<dbReference type="InterPro" id="IPR023213">
    <property type="entry name" value="CAT-like_dom_sf"/>
</dbReference>
<dbReference type="InterPro" id="IPR009081">
    <property type="entry name" value="PP-bd_ACP"/>
</dbReference>
<dbReference type="Pfam" id="PF00501">
    <property type="entry name" value="AMP-binding"/>
    <property type="match status" value="1"/>
</dbReference>
<dbReference type="GO" id="GO:0005737">
    <property type="term" value="C:cytoplasm"/>
    <property type="evidence" value="ECO:0007669"/>
    <property type="project" value="TreeGrafter"/>
</dbReference>
<evidence type="ECO:0000256" key="10">
    <source>
        <dbReference type="SAM" id="MobiDB-lite"/>
    </source>
</evidence>
<dbReference type="Gene3D" id="3.30.559.30">
    <property type="entry name" value="Nonribosomal peptide synthetase, condensation domain"/>
    <property type="match status" value="1"/>
</dbReference>
<comment type="similarity">
    <text evidence="3">Belongs to the ATP-dependent AMP-binding enzyme family. MbtB subfamily.</text>
</comment>
<keyword evidence="8" id="KW-0677">Repeat</keyword>
<dbReference type="FunFam" id="3.30.559.10:FF:000023">
    <property type="entry name" value="Non-ribosomal peptide synthetase"/>
    <property type="match status" value="1"/>
</dbReference>
<dbReference type="GO" id="GO:0043041">
    <property type="term" value="P:amino acid activation for nonribosomal peptide biosynthetic process"/>
    <property type="evidence" value="ECO:0007669"/>
    <property type="project" value="TreeGrafter"/>
</dbReference>
<dbReference type="InterPro" id="IPR029058">
    <property type="entry name" value="AB_hydrolase_fold"/>
</dbReference>
<evidence type="ECO:0000256" key="9">
    <source>
        <dbReference type="ARBA" id="ARBA00033440"/>
    </source>
</evidence>
<dbReference type="Gene3D" id="3.40.50.1820">
    <property type="entry name" value="alpha/beta hydrolase"/>
    <property type="match status" value="1"/>
</dbReference>
<dbReference type="InterPro" id="IPR020845">
    <property type="entry name" value="AMP-binding_CS"/>
</dbReference>
<dbReference type="InterPro" id="IPR000873">
    <property type="entry name" value="AMP-dep_synth/lig_dom"/>
</dbReference>
<evidence type="ECO:0000313" key="13">
    <source>
        <dbReference type="Proteomes" id="UP000467260"/>
    </source>
</evidence>
<dbReference type="FunFam" id="1.10.1200.10:FF:000016">
    <property type="entry name" value="Non-ribosomal peptide synthase"/>
    <property type="match status" value="1"/>
</dbReference>
<dbReference type="GO" id="GO:0031177">
    <property type="term" value="F:phosphopantetheine binding"/>
    <property type="evidence" value="ECO:0007669"/>
    <property type="project" value="InterPro"/>
</dbReference>
<keyword evidence="7" id="KW-0436">Ligase</keyword>
<dbReference type="Proteomes" id="UP000467260">
    <property type="component" value="Chromosome"/>
</dbReference>
<dbReference type="InterPro" id="IPR010071">
    <property type="entry name" value="AA_adenyl_dom"/>
</dbReference>
<evidence type="ECO:0000256" key="7">
    <source>
        <dbReference type="ARBA" id="ARBA00022598"/>
    </source>
</evidence>
<dbReference type="NCBIfam" id="TIGR01733">
    <property type="entry name" value="AA-adenyl-dom"/>
    <property type="match status" value="1"/>
</dbReference>
<dbReference type="Pfam" id="PF13193">
    <property type="entry name" value="AMP-binding_C"/>
    <property type="match status" value="1"/>
</dbReference>
<dbReference type="Pfam" id="PF00668">
    <property type="entry name" value="Condensation"/>
    <property type="match status" value="1"/>
</dbReference>
<dbReference type="FunFam" id="3.40.50.12780:FF:000012">
    <property type="entry name" value="Non-ribosomal peptide synthetase"/>
    <property type="match status" value="1"/>
</dbReference>
<evidence type="ECO:0000313" key="12">
    <source>
        <dbReference type="EMBL" id="BBZ22572.1"/>
    </source>
</evidence>
<keyword evidence="13" id="KW-1185">Reference proteome</keyword>
<dbReference type="SMART" id="SM00823">
    <property type="entry name" value="PKS_PP"/>
    <property type="match status" value="2"/>
</dbReference>
<evidence type="ECO:0000256" key="3">
    <source>
        <dbReference type="ARBA" id="ARBA00007380"/>
    </source>
</evidence>
<evidence type="ECO:0000256" key="6">
    <source>
        <dbReference type="ARBA" id="ARBA00022553"/>
    </source>
</evidence>
<gene>
    <name evidence="12" type="primary">mbtB</name>
    <name evidence="12" type="ORF">MHIB_09900</name>
</gene>
<dbReference type="InterPro" id="IPR006162">
    <property type="entry name" value="Ppantetheine_attach_site"/>
</dbReference>
<dbReference type="SUPFAM" id="SSF56801">
    <property type="entry name" value="Acetyl-CoA synthetase-like"/>
    <property type="match status" value="1"/>
</dbReference>
<comment type="pathway">
    <text evidence="2">Siderophore biosynthesis; mycobactin biosynthesis.</text>
</comment>
<dbReference type="InterPro" id="IPR042099">
    <property type="entry name" value="ANL_N_sf"/>
</dbReference>
<evidence type="ECO:0000256" key="5">
    <source>
        <dbReference type="ARBA" id="ARBA00022450"/>
    </source>
</evidence>
<dbReference type="Pfam" id="PF00550">
    <property type="entry name" value="PP-binding"/>
    <property type="match status" value="2"/>
</dbReference>
<dbReference type="GO" id="GO:0000036">
    <property type="term" value="F:acyl carrier activity"/>
    <property type="evidence" value="ECO:0007669"/>
    <property type="project" value="TreeGrafter"/>
</dbReference>
<protein>
    <recommendedName>
        <fullName evidence="4">Phenyloxazoline synthase MbtB</fullName>
    </recommendedName>
    <alternativeName>
        <fullName evidence="9">Mycobactin synthetase protein B</fullName>
    </alternativeName>
</protein>
<name>A0A7I7WZM4_9MYCO</name>
<proteinExistence type="inferred from homology"/>